<dbReference type="AlphaFoldDB" id="A0A836CIR8"/>
<keyword evidence="3" id="KW-1185">Reference proteome</keyword>
<protein>
    <recommendedName>
        <fullName evidence="4">Reverse transcriptase domain-containing protein</fullName>
    </recommendedName>
</protein>
<evidence type="ECO:0000313" key="3">
    <source>
        <dbReference type="Proteomes" id="UP000664859"/>
    </source>
</evidence>
<feature type="compositionally biased region" description="Low complexity" evidence="1">
    <location>
        <begin position="18"/>
        <end position="33"/>
    </location>
</feature>
<evidence type="ECO:0008006" key="4">
    <source>
        <dbReference type="Google" id="ProtNLM"/>
    </source>
</evidence>
<feature type="compositionally biased region" description="Basic and acidic residues" evidence="1">
    <location>
        <begin position="39"/>
        <end position="49"/>
    </location>
</feature>
<sequence length="735" mass="76264">MEQVRGLVRDARRHCLHGAGVATTAGPAGSGSPVFESGQAHDRSDRPEDAASAAGRRLEVEATDILSTLSAAGAGKAGGLDGLRYEHLLMAAGPGAPVKAATRPVGSASPGLAGDSESDVMEPAFAHHLAKVFTTLLVEPELLPKQSQRLLRAAALSGIGQKRRPIACSSVWRRLLGSTAARSVKGKISGLLASMSQFGVGYRSGVEHVAARARVWHELYGTTIQLDCENAFNSVDRAAIVRGLMLFCPELLPHFESVYCGDTAPEMRVEVNDFYPDGVNATPGSMPAYGHSTAEPPAPHCAFLDDLNVLQAAYFDDAAAAGVAEVIRRLAAGGLRVRPDKSLAIAMRGTVFDEAARARLRALDIPFVDATMPESSQGFTSVGDQGLPPIIEAVRRSTRALTADGGEKSRTAVAEQLPASLLRWAADTTAAASTLPTAVQAIYAATAVTETGTTEPAPHTHGIVPGAEAAAAAATVPGPQAAAAAASSTPAKTQTSAEESSCSGGQEDDDDDWEAYADEICRKDCLVEDLEAASAGAVGKPTQATLIGDLRDTSRRRQQASARVLAQLRSQRASGAMAWMSVPPAANDRPGAAPMSTSSYLTGKTNASNTDGYAAGVGEDAKEYNSPGYATGNKLLFRGKSTSFTGNIATDPIKDCASLIPDGDGVYSKNCAIKQPRLLGEGSANNLLQDIPNRIAFTCAAAIGGKPSDFLTGDFDKNIFSGLLSTQPPASPQCA</sequence>
<gene>
    <name evidence="2" type="ORF">JKP88DRAFT_288477</name>
</gene>
<dbReference type="Proteomes" id="UP000664859">
    <property type="component" value="Unassembled WGS sequence"/>
</dbReference>
<dbReference type="EMBL" id="JAFCMP010000102">
    <property type="protein sequence ID" value="KAG5186788.1"/>
    <property type="molecule type" value="Genomic_DNA"/>
</dbReference>
<proteinExistence type="predicted"/>
<evidence type="ECO:0000313" key="2">
    <source>
        <dbReference type="EMBL" id="KAG5186788.1"/>
    </source>
</evidence>
<feature type="region of interest" description="Disordered" evidence="1">
    <location>
        <begin position="18"/>
        <end position="54"/>
    </location>
</feature>
<feature type="compositionally biased region" description="Low complexity" evidence="1">
    <location>
        <begin position="481"/>
        <end position="497"/>
    </location>
</feature>
<evidence type="ECO:0000256" key="1">
    <source>
        <dbReference type="SAM" id="MobiDB-lite"/>
    </source>
</evidence>
<accession>A0A836CIR8</accession>
<dbReference type="OrthoDB" id="7485566at2759"/>
<comment type="caution">
    <text evidence="2">The sequence shown here is derived from an EMBL/GenBank/DDBJ whole genome shotgun (WGS) entry which is preliminary data.</text>
</comment>
<name>A0A836CIR8_9STRA</name>
<organism evidence="2 3">
    <name type="scientific">Tribonema minus</name>
    <dbReference type="NCBI Taxonomy" id="303371"/>
    <lineage>
        <taxon>Eukaryota</taxon>
        <taxon>Sar</taxon>
        <taxon>Stramenopiles</taxon>
        <taxon>Ochrophyta</taxon>
        <taxon>PX clade</taxon>
        <taxon>Xanthophyceae</taxon>
        <taxon>Tribonematales</taxon>
        <taxon>Tribonemataceae</taxon>
        <taxon>Tribonema</taxon>
    </lineage>
</organism>
<reference evidence="2" key="1">
    <citation type="submission" date="2021-02" db="EMBL/GenBank/DDBJ databases">
        <title>First Annotated Genome of the Yellow-green Alga Tribonema minus.</title>
        <authorList>
            <person name="Mahan K.M."/>
        </authorList>
    </citation>
    <scope>NUCLEOTIDE SEQUENCE</scope>
    <source>
        <strain evidence="2">UTEX B ZZ1240</strain>
    </source>
</reference>
<feature type="region of interest" description="Disordered" evidence="1">
    <location>
        <begin position="481"/>
        <end position="511"/>
    </location>
</feature>